<keyword evidence="3" id="KW-0597">Phosphoprotein</keyword>
<reference evidence="9" key="1">
    <citation type="submission" date="2023-03" db="EMBL/GenBank/DDBJ databases">
        <title>Edaphobacter sp.</title>
        <authorList>
            <person name="Huber K.J."/>
            <person name="Papendorf J."/>
            <person name="Pilke C."/>
            <person name="Bunk B."/>
            <person name="Sproeer C."/>
            <person name="Pester M."/>
        </authorList>
    </citation>
    <scope>NUCLEOTIDE SEQUENCE</scope>
    <source>
        <strain evidence="9">DSM 110680</strain>
    </source>
</reference>
<feature type="domain" description="PAC" evidence="8">
    <location>
        <begin position="357"/>
        <end position="410"/>
    </location>
</feature>
<protein>
    <recommendedName>
        <fullName evidence="2">histidine kinase</fullName>
        <ecNumber evidence="2">2.7.13.3</ecNumber>
    </recommendedName>
</protein>
<dbReference type="PRINTS" id="PR00344">
    <property type="entry name" value="BCTRLSENSOR"/>
</dbReference>
<dbReference type="InterPro" id="IPR003594">
    <property type="entry name" value="HATPase_dom"/>
</dbReference>
<evidence type="ECO:0000256" key="1">
    <source>
        <dbReference type="ARBA" id="ARBA00000085"/>
    </source>
</evidence>
<keyword evidence="4" id="KW-0808">Transferase</keyword>
<evidence type="ECO:0000259" key="8">
    <source>
        <dbReference type="PROSITE" id="PS50113"/>
    </source>
</evidence>
<feature type="domain" description="Histidine kinase" evidence="6">
    <location>
        <begin position="423"/>
        <end position="637"/>
    </location>
</feature>
<evidence type="ECO:0000259" key="6">
    <source>
        <dbReference type="PROSITE" id="PS50109"/>
    </source>
</evidence>
<dbReference type="InterPro" id="IPR013655">
    <property type="entry name" value="PAS_fold_3"/>
</dbReference>
<dbReference type="InterPro" id="IPR005467">
    <property type="entry name" value="His_kinase_dom"/>
</dbReference>
<dbReference type="GO" id="GO:0000155">
    <property type="term" value="F:phosphorelay sensor kinase activity"/>
    <property type="evidence" value="ECO:0007669"/>
    <property type="project" value="InterPro"/>
</dbReference>
<name>A0AAU7DE88_9BACT</name>
<accession>A0AAU7DE88</accession>
<dbReference type="EMBL" id="CP121196">
    <property type="protein sequence ID" value="XBH15452.1"/>
    <property type="molecule type" value="Genomic_DNA"/>
</dbReference>
<evidence type="ECO:0000256" key="4">
    <source>
        <dbReference type="ARBA" id="ARBA00022679"/>
    </source>
</evidence>
<proteinExistence type="predicted"/>
<keyword evidence="5" id="KW-0418">Kinase</keyword>
<comment type="catalytic activity">
    <reaction evidence="1">
        <text>ATP + protein L-histidine = ADP + protein N-phospho-L-histidine.</text>
        <dbReference type="EC" id="2.7.13.3"/>
    </reaction>
</comment>
<evidence type="ECO:0000313" key="9">
    <source>
        <dbReference type="EMBL" id="XBH15452.1"/>
    </source>
</evidence>
<evidence type="ECO:0000256" key="5">
    <source>
        <dbReference type="ARBA" id="ARBA00022777"/>
    </source>
</evidence>
<dbReference type="PROSITE" id="PS50113">
    <property type="entry name" value="PAC"/>
    <property type="match status" value="1"/>
</dbReference>
<dbReference type="PROSITE" id="PS50109">
    <property type="entry name" value="HIS_KIN"/>
    <property type="match status" value="1"/>
</dbReference>
<dbReference type="SUPFAM" id="SSF47384">
    <property type="entry name" value="Homodimeric domain of signal transducing histidine kinase"/>
    <property type="match status" value="1"/>
</dbReference>
<dbReference type="InterPro" id="IPR000014">
    <property type="entry name" value="PAS"/>
</dbReference>
<gene>
    <name evidence="9" type="ORF">P8935_12820</name>
</gene>
<dbReference type="Pfam" id="PF08447">
    <property type="entry name" value="PAS_3"/>
    <property type="match status" value="2"/>
</dbReference>
<dbReference type="Pfam" id="PF02518">
    <property type="entry name" value="HATPase_c"/>
    <property type="match status" value="1"/>
</dbReference>
<dbReference type="InterPro" id="IPR036890">
    <property type="entry name" value="HATPase_C_sf"/>
</dbReference>
<dbReference type="InterPro" id="IPR013656">
    <property type="entry name" value="PAS_4"/>
</dbReference>
<dbReference type="Gene3D" id="2.10.70.100">
    <property type="match status" value="1"/>
</dbReference>
<dbReference type="SMART" id="SM00388">
    <property type="entry name" value="HisKA"/>
    <property type="match status" value="1"/>
</dbReference>
<dbReference type="InterPro" id="IPR000700">
    <property type="entry name" value="PAS-assoc_C"/>
</dbReference>
<dbReference type="SMART" id="SM00091">
    <property type="entry name" value="PAS"/>
    <property type="match status" value="3"/>
</dbReference>
<evidence type="ECO:0000256" key="2">
    <source>
        <dbReference type="ARBA" id="ARBA00012438"/>
    </source>
</evidence>
<dbReference type="PANTHER" id="PTHR43304">
    <property type="entry name" value="PHYTOCHROME-LIKE PROTEIN CPH1"/>
    <property type="match status" value="1"/>
</dbReference>
<evidence type="ECO:0000259" key="7">
    <source>
        <dbReference type="PROSITE" id="PS50112"/>
    </source>
</evidence>
<dbReference type="PROSITE" id="PS50112">
    <property type="entry name" value="PAS"/>
    <property type="match status" value="1"/>
</dbReference>
<evidence type="ECO:0000256" key="3">
    <source>
        <dbReference type="ARBA" id="ARBA00022553"/>
    </source>
</evidence>
<dbReference type="NCBIfam" id="TIGR00229">
    <property type="entry name" value="sensory_box"/>
    <property type="match status" value="1"/>
</dbReference>
<sequence length="643" mass="72215">MEITPDGSLDQQTSSRLGIQIPHLKQPRLEELLANAPAAIAFLSGPELRCSYVNDLAVRATGRISADQLLGSTFREGLPELEGTGIFEILDEAVRTREPFRGREVKIPFIQFETGETQDRYFDFVCQPMVDAAGILDGVFIHAVDLTDRVESRRALEVSQDRLRVAHEAAQMGTWEWDAVSNTPVLSSELHRLFGTDPNDDAKTITETWAARVHPADLPRVRGAIAESVESGAMEIEYRYLHPERGQRILHSKGRRVAGSAHLVGVVLDVTEAKTAVNQVKEQRERFAFAAEAAGIGYWFCDLPFDKLSWDDRVKEHFWLPADADVDIKLFYEIIHPDDRENTRRAIEESIRSHGRYDLEYRTVSAEGKQKWIRATGRTAYDAVTDVPIRFDGVTQDVTALKQTREALIRSEKLALVGRLAASISHEINNPLASVLNLLYLIHQNSNEETIREFSASAQQELARVSHIVTHTLRFNRQSNKSSREKLSDLLESSAAIYLARMKDAGIEVRLDYRDEQLVHCFGSELRQVFANLIGNSFDACKSGSKVLLRTRDQLHPKTGERGVRVTIADNGTGMDKRTLHRLFEPFFTTKGDKGTGLGLWVSREILRKHHAVLRVRSGRSAEGSGTTFSIWLPAESNLVQEG</sequence>
<dbReference type="CDD" id="cd00130">
    <property type="entry name" value="PAS"/>
    <property type="match status" value="1"/>
</dbReference>
<dbReference type="CDD" id="cd00082">
    <property type="entry name" value="HisKA"/>
    <property type="match status" value="1"/>
</dbReference>
<dbReference type="SUPFAM" id="SSF55874">
    <property type="entry name" value="ATPase domain of HSP90 chaperone/DNA topoisomerase II/histidine kinase"/>
    <property type="match status" value="1"/>
</dbReference>
<dbReference type="AlphaFoldDB" id="A0AAU7DE88"/>
<dbReference type="PANTHER" id="PTHR43304:SF1">
    <property type="entry name" value="PAC DOMAIN-CONTAINING PROTEIN"/>
    <property type="match status" value="1"/>
</dbReference>
<dbReference type="InterPro" id="IPR052162">
    <property type="entry name" value="Sensor_kinase/Photoreceptor"/>
</dbReference>
<dbReference type="EC" id="2.7.13.3" evidence="2"/>
<dbReference type="InterPro" id="IPR036097">
    <property type="entry name" value="HisK_dim/P_sf"/>
</dbReference>
<dbReference type="InterPro" id="IPR004358">
    <property type="entry name" value="Sig_transdc_His_kin-like_C"/>
</dbReference>
<dbReference type="SMART" id="SM00387">
    <property type="entry name" value="HATPase_c"/>
    <property type="match status" value="1"/>
</dbReference>
<feature type="domain" description="PAS" evidence="7">
    <location>
        <begin position="283"/>
        <end position="354"/>
    </location>
</feature>
<dbReference type="Gene3D" id="3.30.450.20">
    <property type="entry name" value="PAS domain"/>
    <property type="match status" value="3"/>
</dbReference>
<dbReference type="SUPFAM" id="SSF55785">
    <property type="entry name" value="PYP-like sensor domain (PAS domain)"/>
    <property type="match status" value="3"/>
</dbReference>
<dbReference type="InterPro" id="IPR003661">
    <property type="entry name" value="HisK_dim/P_dom"/>
</dbReference>
<dbReference type="Pfam" id="PF00512">
    <property type="entry name" value="HisKA"/>
    <property type="match status" value="1"/>
</dbReference>
<dbReference type="Gene3D" id="3.30.565.10">
    <property type="entry name" value="Histidine kinase-like ATPase, C-terminal domain"/>
    <property type="match status" value="1"/>
</dbReference>
<dbReference type="Pfam" id="PF08448">
    <property type="entry name" value="PAS_4"/>
    <property type="match status" value="1"/>
</dbReference>
<dbReference type="InterPro" id="IPR001610">
    <property type="entry name" value="PAC"/>
</dbReference>
<dbReference type="Gene3D" id="1.10.287.130">
    <property type="match status" value="1"/>
</dbReference>
<organism evidence="9">
    <name type="scientific">Telmatobacter sp. DSM 110680</name>
    <dbReference type="NCBI Taxonomy" id="3036704"/>
    <lineage>
        <taxon>Bacteria</taxon>
        <taxon>Pseudomonadati</taxon>
        <taxon>Acidobacteriota</taxon>
        <taxon>Terriglobia</taxon>
        <taxon>Terriglobales</taxon>
        <taxon>Acidobacteriaceae</taxon>
        <taxon>Telmatobacter</taxon>
    </lineage>
</organism>
<dbReference type="InterPro" id="IPR035965">
    <property type="entry name" value="PAS-like_dom_sf"/>
</dbReference>
<dbReference type="SMART" id="SM00086">
    <property type="entry name" value="PAC"/>
    <property type="match status" value="2"/>
</dbReference>
<dbReference type="RefSeq" id="WP_348260685.1">
    <property type="nucleotide sequence ID" value="NZ_CP121196.1"/>
</dbReference>